<reference evidence="1 2" key="1">
    <citation type="submission" date="2019-04" db="EMBL/GenBank/DDBJ databases">
        <authorList>
            <person name="Feng G."/>
            <person name="Zhang J."/>
            <person name="Zhu H."/>
        </authorList>
    </citation>
    <scope>NUCLEOTIDE SEQUENCE [LARGE SCALE GENOMIC DNA]</scope>
    <source>
        <strain evidence="1 2">JCM 19491</strain>
    </source>
</reference>
<dbReference type="RefSeq" id="WP_135529357.1">
    <property type="nucleotide sequence ID" value="NZ_SRKZ01000001.1"/>
</dbReference>
<evidence type="ECO:0000313" key="1">
    <source>
        <dbReference type="EMBL" id="TGD83206.1"/>
    </source>
</evidence>
<proteinExistence type="predicted"/>
<evidence type="ECO:0000313" key="2">
    <source>
        <dbReference type="Proteomes" id="UP000298284"/>
    </source>
</evidence>
<sequence length="154" mass="17437">MWQQLIAFLIPPKKAVTAMQVPPAIAEGTATIAQCQQLLLSQLQSGEYVLSSSDKEGHRTLCYYRRAFLYAEVGDDGTSLLRLANEQVMLDYVWRSNASKLVQVDGNYQWSYDLTEEEKLERWQAIVARLTPFTAASKRFVAQVVADFAALERE</sequence>
<organism evidence="1 2">
    <name type="scientific">Hymenobacter wooponensis</name>
    <dbReference type="NCBI Taxonomy" id="1525360"/>
    <lineage>
        <taxon>Bacteria</taxon>
        <taxon>Pseudomonadati</taxon>
        <taxon>Bacteroidota</taxon>
        <taxon>Cytophagia</taxon>
        <taxon>Cytophagales</taxon>
        <taxon>Hymenobacteraceae</taxon>
        <taxon>Hymenobacter</taxon>
    </lineage>
</organism>
<dbReference type="AlphaFoldDB" id="A0A4Z0MV80"/>
<comment type="caution">
    <text evidence="1">The sequence shown here is derived from an EMBL/GenBank/DDBJ whole genome shotgun (WGS) entry which is preliminary data.</text>
</comment>
<keyword evidence="2" id="KW-1185">Reference proteome</keyword>
<gene>
    <name evidence="1" type="ORF">EU557_05355</name>
</gene>
<dbReference type="Proteomes" id="UP000298284">
    <property type="component" value="Unassembled WGS sequence"/>
</dbReference>
<name>A0A4Z0MV80_9BACT</name>
<dbReference type="EMBL" id="SRKZ01000001">
    <property type="protein sequence ID" value="TGD83206.1"/>
    <property type="molecule type" value="Genomic_DNA"/>
</dbReference>
<protein>
    <submittedName>
        <fullName evidence="1">Uncharacterized protein</fullName>
    </submittedName>
</protein>
<dbReference type="OrthoDB" id="885213at2"/>
<accession>A0A4Z0MV80</accession>